<dbReference type="Proteomes" id="UP000070373">
    <property type="component" value="Unassembled WGS sequence"/>
</dbReference>
<organism evidence="1 2">
    <name type="scientific">candidate division MSBL1 archaeon SCGC-AAA259E17</name>
    <dbReference type="NCBI Taxonomy" id="1698263"/>
    <lineage>
        <taxon>Archaea</taxon>
        <taxon>Methanobacteriati</taxon>
        <taxon>Methanobacteriota</taxon>
        <taxon>candidate division MSBL1</taxon>
    </lineage>
</organism>
<reference evidence="1 2" key="1">
    <citation type="journal article" date="2016" name="Sci. Rep.">
        <title>Metabolic traits of an uncultured archaeal lineage -MSBL1- from brine pools of the Red Sea.</title>
        <authorList>
            <person name="Mwirichia R."/>
            <person name="Alam I."/>
            <person name="Rashid M."/>
            <person name="Vinu M."/>
            <person name="Ba-Alawi W."/>
            <person name="Anthony Kamau A."/>
            <person name="Kamanda Ngugi D."/>
            <person name="Goker M."/>
            <person name="Klenk H.P."/>
            <person name="Bajic V."/>
            <person name="Stingl U."/>
        </authorList>
    </citation>
    <scope>NUCLEOTIDE SEQUENCE [LARGE SCALE GENOMIC DNA]</scope>
    <source>
        <strain evidence="1">SCGC-AAA259E17</strain>
    </source>
</reference>
<proteinExistence type="predicted"/>
<evidence type="ECO:0000313" key="1">
    <source>
        <dbReference type="EMBL" id="KXA93235.1"/>
    </source>
</evidence>
<accession>A0A133UG92</accession>
<comment type="caution">
    <text evidence="1">The sequence shown here is derived from an EMBL/GenBank/DDBJ whole genome shotgun (WGS) entry which is preliminary data.</text>
</comment>
<gene>
    <name evidence="1" type="ORF">AKJ64_01080</name>
</gene>
<evidence type="ECO:0000313" key="2">
    <source>
        <dbReference type="Proteomes" id="UP000070373"/>
    </source>
</evidence>
<protein>
    <submittedName>
        <fullName evidence="1">Uncharacterized protein</fullName>
    </submittedName>
</protein>
<keyword evidence="2" id="KW-1185">Reference proteome</keyword>
<dbReference type="AlphaFoldDB" id="A0A133UG92"/>
<name>A0A133UG92_9EURY</name>
<sequence>MPEETITVRIDLEWKKRVEKLASERRETKSDVVRKSDKDTSVHLYFKKFENTQLRKNIW</sequence>
<dbReference type="EMBL" id="LHXN01000011">
    <property type="protein sequence ID" value="KXA93235.1"/>
    <property type="molecule type" value="Genomic_DNA"/>
</dbReference>